<accession>U1GGN6</accession>
<sequence length="196" mass="20867">MDADHHRTALKEAKNLLGLKSGRPNVGQAVASSNAPSIASHLTTRFPVPQYHALKSSQDMPMPLHQAHVLRILGLGQSLNQSRVLNNHDQFHQSALTGQKPGPSLRLKARPQKLGPMPSPNPANSMTLTGPPIQIPPPTAAVSISLNVIDFVAGLFSELGPGPLPTPPPSPPPTPPPEGRSSTFMNSHYQYIAVHA</sequence>
<protein>
    <submittedName>
        <fullName evidence="2">Uncharacterized protein</fullName>
    </submittedName>
</protein>
<evidence type="ECO:0000256" key="1">
    <source>
        <dbReference type="SAM" id="MobiDB-lite"/>
    </source>
</evidence>
<feature type="region of interest" description="Disordered" evidence="1">
    <location>
        <begin position="160"/>
        <end position="183"/>
    </location>
</feature>
<keyword evidence="3" id="KW-1185">Reference proteome</keyword>
<gene>
    <name evidence="2" type="ORF">EPUS_06726</name>
</gene>
<dbReference type="EMBL" id="KE721277">
    <property type="protein sequence ID" value="ERF70941.1"/>
    <property type="molecule type" value="Genomic_DNA"/>
</dbReference>
<reference evidence="3" key="1">
    <citation type="journal article" date="2014" name="BMC Genomics">
        <title>Genome characteristics reveal the impact of lichenization on lichen-forming fungus Endocarpon pusillum Hedwig (Verrucariales, Ascomycota).</title>
        <authorList>
            <person name="Wang Y.-Y."/>
            <person name="Liu B."/>
            <person name="Zhang X.-Y."/>
            <person name="Zhou Q.-M."/>
            <person name="Zhang T."/>
            <person name="Li H."/>
            <person name="Yu Y.-F."/>
            <person name="Zhang X.-L."/>
            <person name="Hao X.-Y."/>
            <person name="Wang M."/>
            <person name="Wang L."/>
            <person name="Wei J.-C."/>
        </authorList>
    </citation>
    <scope>NUCLEOTIDE SEQUENCE [LARGE SCALE GENOMIC DNA]</scope>
    <source>
        <strain evidence="3">Z07020 / HMAS-L-300199</strain>
    </source>
</reference>
<proteinExistence type="predicted"/>
<name>U1GGN6_ENDPU</name>
<dbReference type="AlphaFoldDB" id="U1GGN6"/>
<dbReference type="Proteomes" id="UP000019373">
    <property type="component" value="Unassembled WGS sequence"/>
</dbReference>
<dbReference type="RefSeq" id="XP_007803395.1">
    <property type="nucleotide sequence ID" value="XM_007805204.1"/>
</dbReference>
<organism evidence="2 3">
    <name type="scientific">Endocarpon pusillum (strain Z07020 / HMAS-L-300199)</name>
    <name type="common">Lichen-forming fungus</name>
    <dbReference type="NCBI Taxonomy" id="1263415"/>
    <lineage>
        <taxon>Eukaryota</taxon>
        <taxon>Fungi</taxon>
        <taxon>Dikarya</taxon>
        <taxon>Ascomycota</taxon>
        <taxon>Pezizomycotina</taxon>
        <taxon>Eurotiomycetes</taxon>
        <taxon>Chaetothyriomycetidae</taxon>
        <taxon>Verrucariales</taxon>
        <taxon>Verrucariaceae</taxon>
        <taxon>Endocarpon</taxon>
    </lineage>
</organism>
<feature type="compositionally biased region" description="Pro residues" evidence="1">
    <location>
        <begin position="162"/>
        <end position="178"/>
    </location>
</feature>
<dbReference type="HOGENOM" id="CLU_1390220_0_0_1"/>
<evidence type="ECO:0000313" key="3">
    <source>
        <dbReference type="Proteomes" id="UP000019373"/>
    </source>
</evidence>
<evidence type="ECO:0000313" key="2">
    <source>
        <dbReference type="EMBL" id="ERF70941.1"/>
    </source>
</evidence>
<dbReference type="GeneID" id="19241619"/>